<dbReference type="CDD" id="cd00761">
    <property type="entry name" value="Glyco_tranf_GTA_type"/>
    <property type="match status" value="1"/>
</dbReference>
<dbReference type="RefSeq" id="WP_150939909.1">
    <property type="nucleotide sequence ID" value="NZ_WAAT01000050.1"/>
</dbReference>
<evidence type="ECO:0000259" key="2">
    <source>
        <dbReference type="Pfam" id="PF00535"/>
    </source>
</evidence>
<proteinExistence type="predicted"/>
<dbReference type="Gene3D" id="3.90.550.10">
    <property type="entry name" value="Spore Coat Polysaccharide Biosynthesis Protein SpsA, Chain A"/>
    <property type="match status" value="1"/>
</dbReference>
<evidence type="ECO:0000256" key="1">
    <source>
        <dbReference type="SAM" id="Phobius"/>
    </source>
</evidence>
<evidence type="ECO:0000313" key="3">
    <source>
        <dbReference type="EMBL" id="KAB1067022.1"/>
    </source>
</evidence>
<organism evidence="3 4">
    <name type="scientific">Pseudotamlana haliotis</name>
    <dbReference type="NCBI Taxonomy" id="2614804"/>
    <lineage>
        <taxon>Bacteria</taxon>
        <taxon>Pseudomonadati</taxon>
        <taxon>Bacteroidota</taxon>
        <taxon>Flavobacteriia</taxon>
        <taxon>Flavobacteriales</taxon>
        <taxon>Flavobacteriaceae</taxon>
        <taxon>Pseudotamlana</taxon>
    </lineage>
</organism>
<keyword evidence="4" id="KW-1185">Reference proteome</keyword>
<keyword evidence="1" id="KW-0812">Transmembrane</keyword>
<dbReference type="Pfam" id="PF00535">
    <property type="entry name" value="Glycos_transf_2"/>
    <property type="match status" value="1"/>
</dbReference>
<keyword evidence="1" id="KW-1133">Transmembrane helix</keyword>
<evidence type="ECO:0000313" key="4">
    <source>
        <dbReference type="Proteomes" id="UP000441333"/>
    </source>
</evidence>
<keyword evidence="3" id="KW-0808">Transferase</keyword>
<dbReference type="InterPro" id="IPR001173">
    <property type="entry name" value="Glyco_trans_2-like"/>
</dbReference>
<comment type="caution">
    <text evidence="3">The sequence shown here is derived from an EMBL/GenBank/DDBJ whole genome shotgun (WGS) entry which is preliminary data.</text>
</comment>
<feature type="domain" description="Glycosyltransferase 2-like" evidence="2">
    <location>
        <begin position="7"/>
        <end position="172"/>
    </location>
</feature>
<protein>
    <submittedName>
        <fullName evidence="3">Glycosyltransferase family 2 protein</fullName>
    </submittedName>
</protein>
<gene>
    <name evidence="3" type="ORF">F6U93_11410</name>
</gene>
<dbReference type="SUPFAM" id="SSF53448">
    <property type="entry name" value="Nucleotide-diphospho-sugar transferases"/>
    <property type="match status" value="1"/>
</dbReference>
<dbReference type="PANTHER" id="PTHR22916">
    <property type="entry name" value="GLYCOSYLTRANSFERASE"/>
    <property type="match status" value="1"/>
</dbReference>
<dbReference type="EMBL" id="WAAT01000050">
    <property type="protein sequence ID" value="KAB1067022.1"/>
    <property type="molecule type" value="Genomic_DNA"/>
</dbReference>
<dbReference type="AlphaFoldDB" id="A0A6N6MDL5"/>
<dbReference type="Proteomes" id="UP000441333">
    <property type="component" value="Unassembled WGS sequence"/>
</dbReference>
<dbReference type="GO" id="GO:0016758">
    <property type="term" value="F:hexosyltransferase activity"/>
    <property type="evidence" value="ECO:0007669"/>
    <property type="project" value="UniProtKB-ARBA"/>
</dbReference>
<name>A0A6N6MDL5_9FLAO</name>
<feature type="transmembrane region" description="Helical" evidence="1">
    <location>
        <begin position="294"/>
        <end position="312"/>
    </location>
</feature>
<dbReference type="InterPro" id="IPR029044">
    <property type="entry name" value="Nucleotide-diphossugar_trans"/>
</dbReference>
<accession>A0A6N6MDL5</accession>
<reference evidence="3 4" key="1">
    <citation type="submission" date="2019-09" db="EMBL/GenBank/DDBJ databases">
        <authorList>
            <person name="Cao W.R."/>
        </authorList>
    </citation>
    <scope>NUCLEOTIDE SEQUENCE [LARGE SCALE GENOMIC DNA]</scope>
    <source>
        <strain evidence="3 4">B1N29</strain>
    </source>
</reference>
<keyword evidence="1" id="KW-0472">Membrane</keyword>
<sequence length="325" mass="37732">MNIPLVSIIIPTYNAVDLLPETVESALQQTYKNIEIIVIDDGSTDTTKALFDEFQQKGVHSYTIKNQGASNARNIGLSKSKGEYIQFLDADDILHPNKIELQVENMLLENADLSYTTWAHFSTDINRHSTFKFKDINFPKICTGKEMMISFGMQNWFMPVFCWLTHKSLIEKAGNWNIEITNNDDGEYFSRVLYNAKKVICINQILSYYRVLPTISLSNLNSVDKINSAYNSYQIIEELLQKTMNPVLLTYPRRLYYTQYLIIKKDYPKLAKRAAKSFDRIKGDFFLSRNKNRWSFITAFGLYYGLPLYEFLFKTVLKLKKIGVK</sequence>